<dbReference type="EMBL" id="DRGM01000167">
    <property type="protein sequence ID" value="HEA17904.1"/>
    <property type="molecule type" value="Genomic_DNA"/>
</dbReference>
<evidence type="ECO:0000313" key="2">
    <source>
        <dbReference type="EMBL" id="HEA17904.1"/>
    </source>
</evidence>
<evidence type="ECO:0000256" key="1">
    <source>
        <dbReference type="SAM" id="MobiDB-lite"/>
    </source>
</evidence>
<organism evidence="2">
    <name type="scientific">Pseudoalteromonas prydzensis</name>
    <dbReference type="NCBI Taxonomy" id="182141"/>
    <lineage>
        <taxon>Bacteria</taxon>
        <taxon>Pseudomonadati</taxon>
        <taxon>Pseudomonadota</taxon>
        <taxon>Gammaproteobacteria</taxon>
        <taxon>Alteromonadales</taxon>
        <taxon>Pseudoalteromonadaceae</taxon>
        <taxon>Pseudoalteromonas</taxon>
    </lineage>
</organism>
<name>A0A7V1GFR6_9GAMM</name>
<accession>A0A7V1GFR6</accession>
<dbReference type="AlphaFoldDB" id="A0A7V1GFR6"/>
<feature type="compositionally biased region" description="Basic and acidic residues" evidence="1">
    <location>
        <begin position="47"/>
        <end position="58"/>
    </location>
</feature>
<protein>
    <submittedName>
        <fullName evidence="2">Uncharacterized protein</fullName>
    </submittedName>
</protein>
<comment type="caution">
    <text evidence="2">The sequence shown here is derived from an EMBL/GenBank/DDBJ whole genome shotgun (WGS) entry which is preliminary data.</text>
</comment>
<feature type="region of interest" description="Disordered" evidence="1">
    <location>
        <begin position="47"/>
        <end position="77"/>
    </location>
</feature>
<dbReference type="RefSeq" id="WP_304183665.1">
    <property type="nucleotide sequence ID" value="NZ_DRGM01000167.1"/>
</dbReference>
<proteinExistence type="predicted"/>
<sequence length="77" mass="8923">MDMMIPYLGQITRLQLESKGAFYIAGLKDSNTSRIEREKRRKRELLQKELLLDKEPKSDGSAISEDENGEKHLDTWA</sequence>
<reference evidence="2" key="1">
    <citation type="journal article" date="2020" name="mSystems">
        <title>Genome- and Community-Level Interaction Insights into Carbon Utilization and Element Cycling Functions of Hydrothermarchaeota in Hydrothermal Sediment.</title>
        <authorList>
            <person name="Zhou Z."/>
            <person name="Liu Y."/>
            <person name="Xu W."/>
            <person name="Pan J."/>
            <person name="Luo Z.H."/>
            <person name="Li M."/>
        </authorList>
    </citation>
    <scope>NUCLEOTIDE SEQUENCE [LARGE SCALE GENOMIC DNA]</scope>
    <source>
        <strain evidence="2">HyVt-346</strain>
    </source>
</reference>
<dbReference type="Proteomes" id="UP000886188">
    <property type="component" value="Unassembled WGS sequence"/>
</dbReference>
<gene>
    <name evidence="2" type="ORF">ENH88_15960</name>
</gene>